<gene>
    <name evidence="2" type="ORF">OG549_17830</name>
</gene>
<accession>A0AAU2V4K6</accession>
<feature type="transmembrane region" description="Helical" evidence="1">
    <location>
        <begin position="92"/>
        <end position="122"/>
    </location>
</feature>
<feature type="transmembrane region" description="Helical" evidence="1">
    <location>
        <begin position="61"/>
        <end position="80"/>
    </location>
</feature>
<protein>
    <submittedName>
        <fullName evidence="2">Uncharacterized protein</fullName>
    </submittedName>
</protein>
<dbReference type="EMBL" id="CP108318">
    <property type="protein sequence ID" value="WTW62362.1"/>
    <property type="molecule type" value="Genomic_DNA"/>
</dbReference>
<reference evidence="2" key="1">
    <citation type="submission" date="2022-10" db="EMBL/GenBank/DDBJ databases">
        <title>The complete genomes of actinobacterial strains from the NBC collection.</title>
        <authorList>
            <person name="Joergensen T.S."/>
            <person name="Alvarez Arevalo M."/>
            <person name="Sterndorff E.B."/>
            <person name="Faurdal D."/>
            <person name="Vuksanovic O."/>
            <person name="Mourched A.-S."/>
            <person name="Charusanti P."/>
            <person name="Shaw S."/>
            <person name="Blin K."/>
            <person name="Weber T."/>
        </authorList>
    </citation>
    <scope>NUCLEOTIDE SEQUENCE</scope>
    <source>
        <strain evidence="2">NBC_00003</strain>
    </source>
</reference>
<dbReference type="AlphaFoldDB" id="A0AAU2V4K6"/>
<evidence type="ECO:0000313" key="2">
    <source>
        <dbReference type="EMBL" id="WTW62362.1"/>
    </source>
</evidence>
<organism evidence="2">
    <name type="scientific">Streptomyces sp. NBC_00003</name>
    <dbReference type="NCBI Taxonomy" id="2903608"/>
    <lineage>
        <taxon>Bacteria</taxon>
        <taxon>Bacillati</taxon>
        <taxon>Actinomycetota</taxon>
        <taxon>Actinomycetes</taxon>
        <taxon>Kitasatosporales</taxon>
        <taxon>Streptomycetaceae</taxon>
        <taxon>Streptomyces</taxon>
    </lineage>
</organism>
<evidence type="ECO:0000256" key="1">
    <source>
        <dbReference type="SAM" id="Phobius"/>
    </source>
</evidence>
<sequence>MTTQWNPYAYQQTSAPAGRRLPLNGPDARWWVAPSVCTPALVLSAWFDLSVLSGFGSTPDMIVLFYALPVALVGASWLLPHRRSLRGARIGLGVSGVGVALMVSKLLAMGIMILIMCLFLLFGGNYEG</sequence>
<keyword evidence="1" id="KW-0472">Membrane</keyword>
<name>A0AAU2V4K6_9ACTN</name>
<keyword evidence="1" id="KW-0812">Transmembrane</keyword>
<feature type="transmembrane region" description="Helical" evidence="1">
    <location>
        <begin position="30"/>
        <end position="49"/>
    </location>
</feature>
<proteinExistence type="predicted"/>
<keyword evidence="1" id="KW-1133">Transmembrane helix</keyword>